<evidence type="ECO:0000313" key="8">
    <source>
        <dbReference type="Proteomes" id="UP000219573"/>
    </source>
</evidence>
<dbReference type="Pfam" id="PF02796">
    <property type="entry name" value="HTH_7"/>
    <property type="match status" value="1"/>
</dbReference>
<evidence type="ECO:0000256" key="1">
    <source>
        <dbReference type="ARBA" id="ARBA00009913"/>
    </source>
</evidence>
<dbReference type="PROSITE" id="PS00398">
    <property type="entry name" value="RECOMBINASES_2"/>
    <property type="match status" value="1"/>
</dbReference>
<sequence length="193" mass="22212">MKKFFGYGRVSTKEQNPQLQINALKEAGCHPSDIYIEKISSRKKERPLFKQVMELLESGDTLVVWKIDRIGRSVKELVTILEELMDRGVDLKILTGPLVVDTTTAQGKLMYSIIAAFAEYERELNRERTLAGLEAAKKRGVKLGPKFKLTDKDVEKMKQMREAGMSVKDIMDYFEISKSSYYRYMKKGDLDKE</sequence>
<accession>A0A285HZG0</accession>
<dbReference type="InterPro" id="IPR006118">
    <property type="entry name" value="Recombinase_CS"/>
</dbReference>
<dbReference type="Gene3D" id="1.10.10.60">
    <property type="entry name" value="Homeodomain-like"/>
    <property type="match status" value="1"/>
</dbReference>
<dbReference type="PROSITE" id="PS51736">
    <property type="entry name" value="RECOMBINASES_3"/>
    <property type="match status" value="1"/>
</dbReference>
<evidence type="ECO:0000256" key="2">
    <source>
        <dbReference type="ARBA" id="ARBA00022908"/>
    </source>
</evidence>
<dbReference type="AlphaFoldDB" id="A0A285HZG0"/>
<dbReference type="Pfam" id="PF00239">
    <property type="entry name" value="Resolvase"/>
    <property type="match status" value="1"/>
</dbReference>
<dbReference type="SUPFAM" id="SSF46689">
    <property type="entry name" value="Homeodomain-like"/>
    <property type="match status" value="1"/>
</dbReference>
<keyword evidence="4" id="KW-0233">DNA recombination</keyword>
<reference evidence="8" key="1">
    <citation type="submission" date="2017-09" db="EMBL/GenBank/DDBJ databases">
        <authorList>
            <person name="Varghese N."/>
            <person name="Submissions S."/>
        </authorList>
    </citation>
    <scope>NUCLEOTIDE SEQUENCE [LARGE SCALE GENOMIC DNA]</scope>
    <source>
        <strain evidence="8">MSL47</strain>
    </source>
</reference>
<evidence type="ECO:0000256" key="5">
    <source>
        <dbReference type="PIRSR" id="PIRSR606118-50"/>
    </source>
</evidence>
<dbReference type="CDD" id="cd03768">
    <property type="entry name" value="SR_ResInv"/>
    <property type="match status" value="1"/>
</dbReference>
<evidence type="ECO:0000256" key="4">
    <source>
        <dbReference type="ARBA" id="ARBA00023172"/>
    </source>
</evidence>
<dbReference type="FunFam" id="3.40.50.1390:FF:000001">
    <property type="entry name" value="DNA recombinase"/>
    <property type="match status" value="1"/>
</dbReference>
<dbReference type="PANTHER" id="PTHR30461:SF2">
    <property type="entry name" value="SERINE RECOMBINASE PINE-RELATED"/>
    <property type="match status" value="1"/>
</dbReference>
<dbReference type="InterPro" id="IPR036162">
    <property type="entry name" value="Resolvase-like_N_sf"/>
</dbReference>
<evidence type="ECO:0000313" key="7">
    <source>
        <dbReference type="EMBL" id="SNY41098.1"/>
    </source>
</evidence>
<dbReference type="InterPro" id="IPR050639">
    <property type="entry name" value="SSR_resolvase"/>
</dbReference>
<dbReference type="InterPro" id="IPR009057">
    <property type="entry name" value="Homeodomain-like_sf"/>
</dbReference>
<dbReference type="GO" id="GO:0000150">
    <property type="term" value="F:DNA strand exchange activity"/>
    <property type="evidence" value="ECO:0007669"/>
    <property type="project" value="InterPro"/>
</dbReference>
<organism evidence="7 8">
    <name type="scientific">Orenia metallireducens</name>
    <dbReference type="NCBI Taxonomy" id="1413210"/>
    <lineage>
        <taxon>Bacteria</taxon>
        <taxon>Bacillati</taxon>
        <taxon>Bacillota</taxon>
        <taxon>Clostridia</taxon>
        <taxon>Halanaerobiales</taxon>
        <taxon>Halobacteroidaceae</taxon>
        <taxon>Orenia</taxon>
    </lineage>
</organism>
<evidence type="ECO:0000256" key="3">
    <source>
        <dbReference type="ARBA" id="ARBA00023125"/>
    </source>
</evidence>
<proteinExistence type="inferred from homology"/>
<keyword evidence="3" id="KW-0238">DNA-binding</keyword>
<dbReference type="Gene3D" id="3.40.50.1390">
    <property type="entry name" value="Resolvase, N-terminal catalytic domain"/>
    <property type="match status" value="1"/>
</dbReference>
<name>A0A285HZG0_9FIRM</name>
<dbReference type="SUPFAM" id="SSF53041">
    <property type="entry name" value="Resolvase-like"/>
    <property type="match status" value="1"/>
</dbReference>
<gene>
    <name evidence="7" type="ORF">SAMN06265827_1283</name>
</gene>
<dbReference type="Proteomes" id="UP000219573">
    <property type="component" value="Unassembled WGS sequence"/>
</dbReference>
<feature type="domain" description="Resolvase/invertase-type recombinase catalytic" evidence="6">
    <location>
        <begin position="3"/>
        <end position="140"/>
    </location>
</feature>
<dbReference type="InterPro" id="IPR006119">
    <property type="entry name" value="Resolv_N"/>
</dbReference>
<keyword evidence="8" id="KW-1185">Reference proteome</keyword>
<protein>
    <submittedName>
        <fullName evidence="7">Site-specific DNA recombinase</fullName>
    </submittedName>
</protein>
<dbReference type="GO" id="GO:0003677">
    <property type="term" value="F:DNA binding"/>
    <property type="evidence" value="ECO:0007669"/>
    <property type="project" value="UniProtKB-KW"/>
</dbReference>
<feature type="active site" description="O-(5'-phospho-DNA)-serine intermediate" evidence="5">
    <location>
        <position position="11"/>
    </location>
</feature>
<dbReference type="InterPro" id="IPR006120">
    <property type="entry name" value="Resolvase_HTH_dom"/>
</dbReference>
<keyword evidence="2" id="KW-0229">DNA integration</keyword>
<dbReference type="RefSeq" id="WP_172431973.1">
    <property type="nucleotide sequence ID" value="NZ_OBDZ01000028.1"/>
</dbReference>
<dbReference type="EMBL" id="OBDZ01000028">
    <property type="protein sequence ID" value="SNY41098.1"/>
    <property type="molecule type" value="Genomic_DNA"/>
</dbReference>
<comment type="similarity">
    <text evidence="1">Belongs to the site-specific recombinase resolvase family.</text>
</comment>
<dbReference type="GO" id="GO:0015074">
    <property type="term" value="P:DNA integration"/>
    <property type="evidence" value="ECO:0007669"/>
    <property type="project" value="UniProtKB-KW"/>
</dbReference>
<dbReference type="SMART" id="SM00857">
    <property type="entry name" value="Resolvase"/>
    <property type="match status" value="1"/>
</dbReference>
<evidence type="ECO:0000259" key="6">
    <source>
        <dbReference type="PROSITE" id="PS51736"/>
    </source>
</evidence>
<dbReference type="PANTHER" id="PTHR30461">
    <property type="entry name" value="DNA-INVERTASE FROM LAMBDOID PROPHAGE"/>
    <property type="match status" value="1"/>
</dbReference>